<sequence>MAFRKNSFGTVVQVSHFPDQDIQYDRDLFENKLCNIHFPLQTLQKYAEQEYILQNMVKGAIQESFIIAKKNNTSIVTRPTSLVAFMNNEAGHPTKPQEIKNKTSKIEDHILHPKITRHDIGAVVHYKPFPQNVRTLNEFRRYSELLWNTVYQTVKHKILTNHQTNLVKVKHQFESRSQEYFEENPHYKKGGKFSHTVIIDEPFLYLRSAPGIKIYGDHDLFCFADSSGKIPLPMQNDFILLELRYSKRFQAQHGPIYYWKPSSSFERGIKSTIMSCHDVVQGKDPLIVTTPQCVQLCFYNSQKNSLESVWEHLRTNTTWLSSTYSGKKFLETSYSTPKLLLRGG</sequence>
<dbReference type="KEGG" id="saqi:AXG55_01475"/>
<protein>
    <submittedName>
        <fullName evidence="1">Uncharacterized protein</fullName>
    </submittedName>
</protein>
<dbReference type="RefSeq" id="WP_148696378.1">
    <property type="nucleotide sequence ID" value="NZ_CP017834.1"/>
</dbReference>
<dbReference type="AlphaFoldDB" id="A0A1L4CXJ6"/>
<dbReference type="EMBL" id="CP017834">
    <property type="protein sequence ID" value="APJ02670.1"/>
    <property type="molecule type" value="Genomic_DNA"/>
</dbReference>
<proteinExistence type="predicted"/>
<organism evidence="1 2">
    <name type="scientific">Silvanigrella aquatica</name>
    <dbReference type="NCBI Taxonomy" id="1915309"/>
    <lineage>
        <taxon>Bacteria</taxon>
        <taxon>Pseudomonadati</taxon>
        <taxon>Bdellovibrionota</taxon>
        <taxon>Oligoflexia</taxon>
        <taxon>Silvanigrellales</taxon>
        <taxon>Silvanigrellaceae</taxon>
        <taxon>Silvanigrella</taxon>
    </lineage>
</organism>
<reference evidence="1 2" key="1">
    <citation type="submission" date="2016-10" db="EMBL/GenBank/DDBJ databases">
        <title>Silvanigrella aquatica sp. nov., isolated from a freshwater lake located in the Black Forest, Germany, description of Silvanigrellaceae fam. nov., Silvanigrellales ord. nov., reclassification of the order Bdellovibrionales in the class Oligoflexia, reclassification of the families Bacteriovoracaceae and Halobacteriovoraceae in the new order Bacteriovoracales ord. nov., and reclassification of the family Pseudobacteriovoracaceae in the order Oligoflexiales.</title>
        <authorList>
            <person name="Hahn M.W."/>
            <person name="Schmidt J."/>
            <person name="Koll U."/>
            <person name="Rohde M."/>
            <person name="Verbag S."/>
            <person name="Pitt A."/>
            <person name="Nakai R."/>
            <person name="Naganuma T."/>
            <person name="Lang E."/>
        </authorList>
    </citation>
    <scope>NUCLEOTIDE SEQUENCE [LARGE SCALE GENOMIC DNA]</scope>
    <source>
        <strain evidence="1 2">MWH-Nonnen-W8red</strain>
    </source>
</reference>
<gene>
    <name evidence="1" type="ORF">AXG55_01475</name>
</gene>
<evidence type="ECO:0000313" key="1">
    <source>
        <dbReference type="EMBL" id="APJ02670.1"/>
    </source>
</evidence>
<dbReference type="STRING" id="1915309.AXG55_01475"/>
<dbReference type="OrthoDB" id="5293654at2"/>
<dbReference type="Proteomes" id="UP000184731">
    <property type="component" value="Chromosome"/>
</dbReference>
<keyword evidence="2" id="KW-1185">Reference proteome</keyword>
<evidence type="ECO:0000313" key="2">
    <source>
        <dbReference type="Proteomes" id="UP000184731"/>
    </source>
</evidence>
<name>A0A1L4CXJ6_9BACT</name>
<accession>A0A1L4CXJ6</accession>